<accession>A0ABT1PGZ9</accession>
<dbReference type="EMBL" id="JANFNH010000030">
    <property type="protein sequence ID" value="MCQ4044648.1"/>
    <property type="molecule type" value="Genomic_DNA"/>
</dbReference>
<comment type="caution">
    <text evidence="1">The sequence shown here is derived from an EMBL/GenBank/DDBJ whole genome shotgun (WGS) entry which is preliminary data.</text>
</comment>
<dbReference type="Proteomes" id="UP001206206">
    <property type="component" value="Unassembled WGS sequence"/>
</dbReference>
<gene>
    <name evidence="1" type="ORF">NON19_22085</name>
</gene>
<proteinExistence type="predicted"/>
<evidence type="ECO:0000313" key="2">
    <source>
        <dbReference type="Proteomes" id="UP001206206"/>
    </source>
</evidence>
<protein>
    <submittedName>
        <fullName evidence="1">Uncharacterized protein</fullName>
    </submittedName>
</protein>
<reference evidence="1 2" key="1">
    <citation type="submission" date="2022-06" db="EMBL/GenBank/DDBJ databases">
        <title>Draft genome sequence of type strain Streptomyces rubrisoli DSM 42083.</title>
        <authorList>
            <person name="Duangmal K."/>
            <person name="Klaysubun C."/>
        </authorList>
    </citation>
    <scope>NUCLEOTIDE SEQUENCE [LARGE SCALE GENOMIC DNA]</scope>
    <source>
        <strain evidence="1 2">DSM 42083</strain>
    </source>
</reference>
<dbReference type="RefSeq" id="WP_255930606.1">
    <property type="nucleotide sequence ID" value="NZ_JANFNH010000030.1"/>
</dbReference>
<evidence type="ECO:0000313" key="1">
    <source>
        <dbReference type="EMBL" id="MCQ4044648.1"/>
    </source>
</evidence>
<sequence length="64" mass="6810">MAVTVSLMVLLLILLLMLLRSGYVRFGSALVCVLFGFFLASTGIAPTVNHAVASVIDWANSAVR</sequence>
<organism evidence="1 2">
    <name type="scientific">Streptantibioticus rubrisoli</name>
    <dbReference type="NCBI Taxonomy" id="1387313"/>
    <lineage>
        <taxon>Bacteria</taxon>
        <taxon>Bacillati</taxon>
        <taxon>Actinomycetota</taxon>
        <taxon>Actinomycetes</taxon>
        <taxon>Kitasatosporales</taxon>
        <taxon>Streptomycetaceae</taxon>
        <taxon>Streptantibioticus</taxon>
    </lineage>
</organism>
<keyword evidence="2" id="KW-1185">Reference proteome</keyword>
<name>A0ABT1PGZ9_9ACTN</name>